<dbReference type="AlphaFoldDB" id="A0A8H9YML1"/>
<comment type="subunit">
    <text evidence="7">Homoheptamer.</text>
</comment>
<dbReference type="InterPro" id="IPR010920">
    <property type="entry name" value="LSM_dom_sf"/>
</dbReference>
<dbReference type="Gene3D" id="3.30.70.100">
    <property type="match status" value="1"/>
</dbReference>
<keyword evidence="7" id="KW-0407">Ion channel</keyword>
<dbReference type="InterPro" id="IPR023408">
    <property type="entry name" value="MscS_beta-dom_sf"/>
</dbReference>
<feature type="domain" description="Mechanosensitive ion channel transmembrane helices 2/3" evidence="10">
    <location>
        <begin position="71"/>
        <end position="111"/>
    </location>
</feature>
<organism evidence="11">
    <name type="scientific">Pseudomonas tritici</name>
    <dbReference type="NCBI Taxonomy" id="2745518"/>
    <lineage>
        <taxon>Bacteria</taxon>
        <taxon>Pseudomonadati</taxon>
        <taxon>Pseudomonadota</taxon>
        <taxon>Gammaproteobacteria</taxon>
        <taxon>Pseudomonadales</taxon>
        <taxon>Pseudomonadaceae</taxon>
        <taxon>Pseudomonas</taxon>
    </lineage>
</organism>
<keyword evidence="7" id="KW-0406">Ion transport</keyword>
<feature type="domain" description="Mechanosensitive ion channel MscS" evidence="8">
    <location>
        <begin position="113"/>
        <end position="179"/>
    </location>
</feature>
<evidence type="ECO:0000256" key="5">
    <source>
        <dbReference type="ARBA" id="ARBA00022989"/>
    </source>
</evidence>
<dbReference type="PANTHER" id="PTHR30221:SF1">
    <property type="entry name" value="SMALL-CONDUCTANCE MECHANOSENSITIVE CHANNEL"/>
    <property type="match status" value="1"/>
</dbReference>
<gene>
    <name evidence="11" type="primary">mscS</name>
    <name evidence="11" type="ORF">HU722_04640</name>
</gene>
<comment type="caution">
    <text evidence="7">Lacks conserved residue(s) required for the propagation of feature annotation.</text>
</comment>
<dbReference type="NCBIfam" id="NF007662">
    <property type="entry name" value="PRK10334.1"/>
    <property type="match status" value="1"/>
</dbReference>
<evidence type="ECO:0000256" key="3">
    <source>
        <dbReference type="ARBA" id="ARBA00022475"/>
    </source>
</evidence>
<evidence type="ECO:0000259" key="8">
    <source>
        <dbReference type="Pfam" id="PF00924"/>
    </source>
</evidence>
<evidence type="ECO:0000256" key="6">
    <source>
        <dbReference type="ARBA" id="ARBA00023136"/>
    </source>
</evidence>
<dbReference type="SUPFAM" id="SSF50182">
    <property type="entry name" value="Sm-like ribonucleoproteins"/>
    <property type="match status" value="1"/>
</dbReference>
<dbReference type="Pfam" id="PF21082">
    <property type="entry name" value="MS_channel_3rd"/>
    <property type="match status" value="1"/>
</dbReference>
<feature type="transmembrane region" description="Helical" evidence="7">
    <location>
        <begin position="22"/>
        <end position="46"/>
    </location>
</feature>
<dbReference type="Gene3D" id="2.30.30.60">
    <property type="match status" value="1"/>
</dbReference>
<dbReference type="GO" id="GO:0005886">
    <property type="term" value="C:plasma membrane"/>
    <property type="evidence" value="ECO:0007669"/>
    <property type="project" value="UniProtKB-SubCell"/>
</dbReference>
<feature type="transmembrane region" description="Helical" evidence="7">
    <location>
        <begin position="67"/>
        <end position="89"/>
    </location>
</feature>
<dbReference type="GO" id="GO:0008381">
    <property type="term" value="F:mechanosensitive monoatomic ion channel activity"/>
    <property type="evidence" value="ECO:0007669"/>
    <property type="project" value="InterPro"/>
</dbReference>
<evidence type="ECO:0000256" key="4">
    <source>
        <dbReference type="ARBA" id="ARBA00022692"/>
    </source>
</evidence>
<dbReference type="InterPro" id="IPR049278">
    <property type="entry name" value="MS_channel_C"/>
</dbReference>
<dbReference type="InterPro" id="IPR045275">
    <property type="entry name" value="MscS_archaea/bacteria_type"/>
</dbReference>
<proteinExistence type="inferred from homology"/>
<evidence type="ECO:0000313" key="11">
    <source>
        <dbReference type="EMBL" id="MBC3290804.1"/>
    </source>
</evidence>
<keyword evidence="7" id="KW-0997">Cell inner membrane</keyword>
<dbReference type="InterPro" id="IPR006685">
    <property type="entry name" value="MscS_channel_2nd"/>
</dbReference>
<dbReference type="Pfam" id="PF05552">
    <property type="entry name" value="MS_channel_1st_1"/>
    <property type="match status" value="1"/>
</dbReference>
<reference evidence="11" key="1">
    <citation type="journal article" date="2020" name="Microorganisms">
        <title>Reliable Identification of Environmental Pseudomonas Isolates Using the rpoD Gene.</title>
        <authorList>
            <consortium name="The Broad Institute Genome Sequencing Platform"/>
            <person name="Girard L."/>
            <person name="Lood C."/>
            <person name="Rokni-Zadeh H."/>
            <person name="van Noort V."/>
            <person name="Lavigne R."/>
            <person name="De Mot R."/>
        </authorList>
    </citation>
    <scope>NUCLEOTIDE SEQUENCE [LARGE SCALE GENOMIC DNA]</scope>
    <source>
        <strain evidence="11">SWRI145</strain>
    </source>
</reference>
<dbReference type="InterPro" id="IPR011014">
    <property type="entry name" value="MscS_channel_TM-2"/>
</dbReference>
<dbReference type="Gene3D" id="1.10.287.1260">
    <property type="match status" value="1"/>
</dbReference>
<evidence type="ECO:0000256" key="7">
    <source>
        <dbReference type="RuleBase" id="RU369025"/>
    </source>
</evidence>
<evidence type="ECO:0000259" key="9">
    <source>
        <dbReference type="Pfam" id="PF21082"/>
    </source>
</evidence>
<dbReference type="Pfam" id="PF00924">
    <property type="entry name" value="MS_channel_2nd"/>
    <property type="match status" value="1"/>
</dbReference>
<keyword evidence="5 7" id="KW-1133">Transmembrane helix</keyword>
<dbReference type="InterPro" id="IPR011066">
    <property type="entry name" value="MscS_channel_C_sf"/>
</dbReference>
<keyword evidence="3" id="KW-1003">Cell membrane</keyword>
<dbReference type="SUPFAM" id="SSF82689">
    <property type="entry name" value="Mechanosensitive channel protein MscS (YggB), C-terminal domain"/>
    <property type="match status" value="1"/>
</dbReference>
<dbReference type="InterPro" id="IPR008910">
    <property type="entry name" value="MSC_TM_helix"/>
</dbReference>
<evidence type="ECO:0000256" key="2">
    <source>
        <dbReference type="ARBA" id="ARBA00008017"/>
    </source>
</evidence>
<dbReference type="EMBL" id="JABWQF010000002">
    <property type="protein sequence ID" value="MBC3290804.1"/>
    <property type="molecule type" value="Genomic_DNA"/>
</dbReference>
<keyword evidence="7" id="KW-0813">Transport</keyword>
<comment type="function">
    <text evidence="7">Mechanosensitive channel that participates in the regulation of osmotic pressure changes within the cell, opening in response to stretch forces in the membrane lipid bilayer, without the need for other proteins. Contributes to normal resistance to hypoosmotic shock. Forms an ion channel of 1.0 nanosiemens conductance with a slight preference for anions.</text>
</comment>
<keyword evidence="4 7" id="KW-0812">Transmembrane</keyword>
<comment type="subcellular location">
    <subcellularLocation>
        <location evidence="7">Cell inner membrane</location>
        <topology evidence="7">Multi-pass membrane protein</topology>
    </subcellularLocation>
    <subcellularLocation>
        <location evidence="1">Cell membrane</location>
        <topology evidence="1">Multi-pass membrane protein</topology>
    </subcellularLocation>
</comment>
<accession>A0A8H9YML1</accession>
<name>A0A8H9YML1_9PSED</name>
<comment type="similarity">
    <text evidence="2 7">Belongs to the MscS (TC 1.A.23) family.</text>
</comment>
<dbReference type="InterPro" id="IPR049142">
    <property type="entry name" value="MS_channel_1st"/>
</dbReference>
<evidence type="ECO:0000256" key="1">
    <source>
        <dbReference type="ARBA" id="ARBA00004651"/>
    </source>
</evidence>
<dbReference type="SUPFAM" id="SSF82861">
    <property type="entry name" value="Mechanosensitive channel protein MscS (YggB), transmembrane region"/>
    <property type="match status" value="1"/>
</dbReference>
<feature type="domain" description="Mechanosensitive ion channel MscS C-terminal" evidence="9">
    <location>
        <begin position="185"/>
        <end position="267"/>
    </location>
</feature>
<keyword evidence="6 7" id="KW-0472">Membrane</keyword>
<dbReference type="Pfam" id="PF21088">
    <property type="entry name" value="MS_channel_1st"/>
    <property type="match status" value="1"/>
</dbReference>
<sequence length="291" mass="32196">MKFEAFPGIKQLIHWVINNESVIVQGIANLFGAIFLLFVGLFIARVTSSGFKKLLLSRHVDKTITQFCSALLRYAMVAFAAIAALGRIGVETSSIIAVIGAAGLAIGLALQGSLANFAAGVLLVTLRPIRAGEYASVGAVAGTIEEVHIFSTTLRTSDNKMVVVPNGKIIASEITNFSRQKERRVDITLGVAYNTSIEHLKNVIKTVILLDPRIHHDKGHIIRLNEFAPSSLNFVVRVWTDNKHYWDVYYDLMENIKNALDANEIQMPYPQMDVHINDLRQPSPSQELMQQ</sequence>
<dbReference type="PANTHER" id="PTHR30221">
    <property type="entry name" value="SMALL-CONDUCTANCE MECHANOSENSITIVE CHANNEL"/>
    <property type="match status" value="1"/>
</dbReference>
<comment type="caution">
    <text evidence="11">The sequence shown here is derived from an EMBL/GenBank/DDBJ whole genome shotgun (WGS) entry which is preliminary data.</text>
</comment>
<feature type="transmembrane region" description="Helical" evidence="7">
    <location>
        <begin position="95"/>
        <end position="124"/>
    </location>
</feature>
<evidence type="ECO:0000259" key="10">
    <source>
        <dbReference type="Pfam" id="PF21088"/>
    </source>
</evidence>
<protein>
    <recommendedName>
        <fullName evidence="7">Small-conductance mechanosensitive channel</fullName>
    </recommendedName>
</protein>